<protein>
    <recommendedName>
        <fullName evidence="3">SMODS and SLOG-associating 2TM effector domain-containing protein</fullName>
    </recommendedName>
</protein>
<name>A0A822L8A2_MICAE</name>
<dbReference type="RefSeq" id="WP_004158426.1">
    <property type="nucleotide sequence ID" value="NZ_HE972565.1"/>
</dbReference>
<dbReference type="Proteomes" id="UP000005806">
    <property type="component" value="Unassembled WGS sequence"/>
</dbReference>
<proteinExistence type="predicted"/>
<sequence length="163" mass="18577">MNHEQIERVLDLFSQREYELKVEQRAFEIWLGVLEPFGAFSRGCGIVLPLIAGFTLLGQSKFWGVTWELVSGSLSLVAAILTGIHTGFKCDDHQAECRRLIKALQSLVEGYQAAKTADESELKNRFSELEIRLKELRDSSKVRPARWCIRRAKRELKVAHHPG</sequence>
<reference evidence="1 2" key="1">
    <citation type="submission" date="2012-04" db="EMBL/GenBank/DDBJ databases">
        <authorList>
            <person name="Genoscope - CEA"/>
        </authorList>
    </citation>
    <scope>NUCLEOTIDE SEQUENCE [LARGE SCALE GENOMIC DNA]</scope>
    <source>
        <strain evidence="1 2">9432</strain>
    </source>
</reference>
<dbReference type="AlphaFoldDB" id="A0A822L8A2"/>
<evidence type="ECO:0008006" key="3">
    <source>
        <dbReference type="Google" id="ProtNLM"/>
    </source>
</evidence>
<evidence type="ECO:0000313" key="2">
    <source>
        <dbReference type="Proteomes" id="UP000005806"/>
    </source>
</evidence>
<dbReference type="EMBL" id="CAIH01000130">
    <property type="protein sequence ID" value="CCH92262.1"/>
    <property type="molecule type" value="Genomic_DNA"/>
</dbReference>
<comment type="caution">
    <text evidence="1">The sequence shown here is derived from an EMBL/GenBank/DDBJ whole genome shotgun (WGS) entry which is preliminary data.</text>
</comment>
<organism evidence="1 2">
    <name type="scientific">Microcystis aeruginosa PCC 9432</name>
    <dbReference type="NCBI Taxonomy" id="1160280"/>
    <lineage>
        <taxon>Bacteria</taxon>
        <taxon>Bacillati</taxon>
        <taxon>Cyanobacteriota</taxon>
        <taxon>Cyanophyceae</taxon>
        <taxon>Oscillatoriophycideae</taxon>
        <taxon>Chroococcales</taxon>
        <taxon>Microcystaceae</taxon>
        <taxon>Microcystis</taxon>
    </lineage>
</organism>
<accession>A0A822L8A2</accession>
<gene>
    <name evidence="1" type="ORF">MICCA_2150018</name>
</gene>
<evidence type="ECO:0000313" key="1">
    <source>
        <dbReference type="EMBL" id="CCH92262.1"/>
    </source>
</evidence>